<dbReference type="Proteomes" id="UP000516437">
    <property type="component" value="Chromosome 4"/>
</dbReference>
<organism evidence="1 2">
    <name type="scientific">Morella rubra</name>
    <name type="common">Chinese bayberry</name>
    <dbReference type="NCBI Taxonomy" id="262757"/>
    <lineage>
        <taxon>Eukaryota</taxon>
        <taxon>Viridiplantae</taxon>
        <taxon>Streptophyta</taxon>
        <taxon>Embryophyta</taxon>
        <taxon>Tracheophyta</taxon>
        <taxon>Spermatophyta</taxon>
        <taxon>Magnoliopsida</taxon>
        <taxon>eudicotyledons</taxon>
        <taxon>Gunneridae</taxon>
        <taxon>Pentapetalae</taxon>
        <taxon>rosids</taxon>
        <taxon>fabids</taxon>
        <taxon>Fagales</taxon>
        <taxon>Myricaceae</taxon>
        <taxon>Morella</taxon>
    </lineage>
</organism>
<accession>A0A6A1VRZ9</accession>
<evidence type="ECO:0000313" key="2">
    <source>
        <dbReference type="Proteomes" id="UP000516437"/>
    </source>
</evidence>
<reference evidence="1 2" key="1">
    <citation type="journal article" date="2019" name="Plant Biotechnol. J.">
        <title>The red bayberry genome and genetic basis of sex determination.</title>
        <authorList>
            <person name="Jia H.M."/>
            <person name="Jia H.J."/>
            <person name="Cai Q.L."/>
            <person name="Wang Y."/>
            <person name="Zhao H.B."/>
            <person name="Yang W.F."/>
            <person name="Wang G.Y."/>
            <person name="Li Y.H."/>
            <person name="Zhan D.L."/>
            <person name="Shen Y.T."/>
            <person name="Niu Q.F."/>
            <person name="Chang L."/>
            <person name="Qiu J."/>
            <person name="Zhao L."/>
            <person name="Xie H.B."/>
            <person name="Fu W.Y."/>
            <person name="Jin J."/>
            <person name="Li X.W."/>
            <person name="Jiao Y."/>
            <person name="Zhou C.C."/>
            <person name="Tu T."/>
            <person name="Chai C.Y."/>
            <person name="Gao J.L."/>
            <person name="Fan L.J."/>
            <person name="van de Weg E."/>
            <person name="Wang J.Y."/>
            <person name="Gao Z.S."/>
        </authorList>
    </citation>
    <scope>NUCLEOTIDE SEQUENCE [LARGE SCALE GENOMIC DNA]</scope>
    <source>
        <tissue evidence="1">Leaves</tissue>
    </source>
</reference>
<dbReference type="EMBL" id="RXIC02000022">
    <property type="protein sequence ID" value="KAB1215742.1"/>
    <property type="molecule type" value="Genomic_DNA"/>
</dbReference>
<dbReference type="AlphaFoldDB" id="A0A6A1VRZ9"/>
<protein>
    <submittedName>
        <fullName evidence="1">Uncharacterized protein</fullName>
    </submittedName>
</protein>
<dbReference type="OrthoDB" id="1733683at2759"/>
<sequence>MGGGRFQNMTIIDFSGSKFLTKIPDLSRSPNLKEVISATIKSMAIQYKRLTRVKVDRLDWKHNIVVDVENFVPKGLLFQGYTTGHDFVDQDSAFSVIFPGSTIPNWLHHCEEDSDDNSFEIDISALTNLDEISGIALYIVIGSIFGIHVENDGQPGIHMQYGSKYLEDYDIFEMTG</sequence>
<keyword evidence="2" id="KW-1185">Reference proteome</keyword>
<evidence type="ECO:0000313" key="1">
    <source>
        <dbReference type="EMBL" id="KAB1215742.1"/>
    </source>
</evidence>
<gene>
    <name evidence="1" type="ORF">CJ030_MR4G020428</name>
</gene>
<proteinExistence type="predicted"/>
<name>A0A6A1VRZ9_9ROSI</name>
<comment type="caution">
    <text evidence="1">The sequence shown here is derived from an EMBL/GenBank/DDBJ whole genome shotgun (WGS) entry which is preliminary data.</text>
</comment>